<dbReference type="EMBL" id="BX572598">
    <property type="protein sequence ID" value="CAE27212.1"/>
    <property type="molecule type" value="Genomic_DNA"/>
</dbReference>
<dbReference type="STRING" id="258594.RPA1771"/>
<protein>
    <recommendedName>
        <fullName evidence="6">Transmembrane protein</fullName>
    </recommendedName>
</protein>
<evidence type="ECO:0000313" key="5">
    <source>
        <dbReference type="Proteomes" id="UP000001426"/>
    </source>
</evidence>
<accession>Q6N8Y0</accession>
<name>Q6N8Y0_RHOPA</name>
<feature type="transmembrane region" description="Helical" evidence="2">
    <location>
        <begin position="20"/>
        <end position="41"/>
    </location>
</feature>
<dbReference type="KEGG" id="rpa:TX73_009110"/>
<sequence length="260" mass="27790">MTNLQSDAPRTKWHSGIGGFFVGEWPYLLMLLLALFGVAYTSFSETSIYWVILAPFIGLVCVVSRWREARAVDQHVYLVVSQALHWGAVLLSMQLMSLQVTRQLSGLAAALGVLTLLALGTFTAGLHIRAWKIALVGVILGISVPAIAFLQQSALLILLVIGLIVAIVVPFIWARRRPETTPEPLFQPPFARAATPPAATAAHPVPQPSLYETPVTTPMPVAPPPAPTPTAAEPASPSPGAPAADDESRPDNVRNISGSR</sequence>
<feature type="transmembrane region" description="Helical" evidence="2">
    <location>
        <begin position="76"/>
        <end position="95"/>
    </location>
</feature>
<organism evidence="3">
    <name type="scientific">Rhodopseudomonas palustris (strain ATCC BAA-98 / CGA009)</name>
    <dbReference type="NCBI Taxonomy" id="258594"/>
    <lineage>
        <taxon>Bacteria</taxon>
        <taxon>Pseudomonadati</taxon>
        <taxon>Pseudomonadota</taxon>
        <taxon>Alphaproteobacteria</taxon>
        <taxon>Hyphomicrobiales</taxon>
        <taxon>Nitrobacteraceae</taxon>
        <taxon>Rhodopseudomonas</taxon>
    </lineage>
</organism>
<dbReference type="RefSeq" id="WP_011157277.1">
    <property type="nucleotide sequence ID" value="NZ_CP116810.1"/>
</dbReference>
<dbReference type="Proteomes" id="UP000001426">
    <property type="component" value="Chromosome"/>
</dbReference>
<feature type="transmembrane region" description="Helical" evidence="2">
    <location>
        <begin position="133"/>
        <end position="150"/>
    </location>
</feature>
<dbReference type="HOGENOM" id="CLU_976202_0_0_5"/>
<feature type="transmembrane region" description="Helical" evidence="2">
    <location>
        <begin position="107"/>
        <end position="126"/>
    </location>
</feature>
<keyword evidence="2" id="KW-0812">Transmembrane</keyword>
<evidence type="ECO:0000256" key="2">
    <source>
        <dbReference type="SAM" id="Phobius"/>
    </source>
</evidence>
<reference evidence="4" key="1">
    <citation type="submission" date="2003-07" db="EMBL/GenBank/DDBJ databases">
        <authorList>
            <consortium name="Rhodopseudomonas genome consortium"/>
            <person name="Larimer F."/>
            <person name="Harwood C."/>
        </authorList>
    </citation>
    <scope>NUCLEOTIDE SEQUENCE</scope>
    <source>
        <strain evidence="4">CGA009</strain>
    </source>
</reference>
<dbReference type="GeneID" id="66892806"/>
<keyword evidence="2" id="KW-0472">Membrane</keyword>
<keyword evidence="2" id="KW-1133">Transmembrane helix</keyword>
<evidence type="ECO:0000256" key="1">
    <source>
        <dbReference type="SAM" id="MobiDB-lite"/>
    </source>
</evidence>
<reference evidence="3 5" key="2">
    <citation type="journal article" date="2004" name="Nat. Biotechnol.">
        <title>Complete genome sequence of the metabolically versatile photosynthetic bacterium Rhodopseudomonas palustris.</title>
        <authorList>
            <person name="Larimer F.W."/>
            <person name="Chain P."/>
            <person name="Hauser L."/>
            <person name="Lamerdin J."/>
            <person name="Malfatti S."/>
            <person name="Do L."/>
            <person name="Land M.L."/>
            <person name="Pelletier D.A."/>
            <person name="Beatty J.T."/>
            <person name="Lang A.S."/>
            <person name="Tabita F.R."/>
            <person name="Gibson J.L."/>
            <person name="Hanson T.E."/>
            <person name="Bobst C."/>
            <person name="Torres J.L."/>
            <person name="Peres C."/>
            <person name="Harrison F.H."/>
            <person name="Gibson J."/>
            <person name="Harwood C.S."/>
        </authorList>
    </citation>
    <scope>NUCLEOTIDE SEQUENCE [LARGE SCALE GENOMIC DNA]</scope>
    <source>
        <strain evidence="5">ATCC BAA-98 / CGA009</strain>
        <strain evidence="3">CGA009</strain>
    </source>
</reference>
<evidence type="ECO:0000313" key="3">
    <source>
        <dbReference type="EMBL" id="CAE27212.1"/>
    </source>
</evidence>
<proteinExistence type="predicted"/>
<feature type="region of interest" description="Disordered" evidence="1">
    <location>
        <begin position="196"/>
        <end position="260"/>
    </location>
</feature>
<dbReference type="AlphaFoldDB" id="Q6N8Y0"/>
<dbReference type="EMBL" id="CP116810">
    <property type="protein sequence ID" value="WCL91915.1"/>
    <property type="molecule type" value="Genomic_DNA"/>
</dbReference>
<dbReference type="eggNOG" id="ENOG5032UGA">
    <property type="taxonomic scope" value="Bacteria"/>
</dbReference>
<feature type="transmembrane region" description="Helical" evidence="2">
    <location>
        <begin position="156"/>
        <end position="174"/>
    </location>
</feature>
<evidence type="ECO:0008006" key="6">
    <source>
        <dbReference type="Google" id="ProtNLM"/>
    </source>
</evidence>
<keyword evidence="5" id="KW-1185">Reference proteome</keyword>
<reference evidence="4" key="3">
    <citation type="submission" date="2022-12" db="EMBL/GenBank/DDBJ databases">
        <title>Complete genome sequence of Rhodopseudomonas palustris CGA0092 and corrections to the R. palustris CGA009 genome sequence.</title>
        <authorList>
            <person name="Mazny B.R."/>
            <person name="Sheff O.F."/>
            <person name="LaSarre B."/>
            <person name="McKinlay A."/>
            <person name="McKinlay J.B."/>
        </authorList>
    </citation>
    <scope>NUCLEOTIDE SEQUENCE</scope>
    <source>
        <strain evidence="4">CGA009</strain>
    </source>
</reference>
<gene>
    <name evidence="3" type="ordered locus">RPA1771</name>
    <name evidence="4" type="ORF">TX73_009110</name>
</gene>
<evidence type="ECO:0000313" key="4">
    <source>
        <dbReference type="EMBL" id="WCL91915.1"/>
    </source>
</evidence>
<feature type="transmembrane region" description="Helical" evidence="2">
    <location>
        <begin position="47"/>
        <end position="64"/>
    </location>
</feature>